<dbReference type="Gene3D" id="3.30.390.30">
    <property type="match status" value="1"/>
</dbReference>
<dbReference type="RefSeq" id="WP_171151754.1">
    <property type="nucleotide sequence ID" value="NZ_JABENB010000001.1"/>
</dbReference>
<sequence length="404" mass="42219">MRLVVVGASLAGLRAVEAARRAGCTDPITLIGAEHSAPYDRPPLSKALLCADNPAQVLPFHAEEHLRDELGVELRLGTPATGLDVDRREVIVGGERIGYDGLIIATGATANHWPMGAGVAGVHPLRTAQDALAIRAALDAGARVAVIGAGFIGSEVASAARARDLPVTVIEAAPQPLTRSVGGAVAEVLTTLHRTAGVDLRVGTQVTAVHQSDCGVTGLTLSDGSHVPADLVVLGIGARPATAWLRDSGLPLHADGGVLVDATLATGAPGVYAAGDVAHSPHAVFGDDVLRLEHWTSAAEQGAAAARHLLDPSAARPLQTVPYFWSDWHGHRLQFVGVPTADEVRVIRPEVERFLALYRRGDRVVGAFTINGQREIMRYRRHIVGQAPFEDALAEAAAAETVVA</sequence>
<proteinExistence type="predicted"/>
<dbReference type="PANTHER" id="PTHR43557">
    <property type="entry name" value="APOPTOSIS-INDUCING FACTOR 1"/>
    <property type="match status" value="1"/>
</dbReference>
<dbReference type="PRINTS" id="PR00368">
    <property type="entry name" value="FADPNR"/>
</dbReference>
<dbReference type="Pfam" id="PF14759">
    <property type="entry name" value="Reductase_C"/>
    <property type="match status" value="1"/>
</dbReference>
<dbReference type="PRINTS" id="PR00411">
    <property type="entry name" value="PNDRDTASEI"/>
</dbReference>
<organism evidence="7 8">
    <name type="scientific">Flexivirga aerilata</name>
    <dbReference type="NCBI Taxonomy" id="1656889"/>
    <lineage>
        <taxon>Bacteria</taxon>
        <taxon>Bacillati</taxon>
        <taxon>Actinomycetota</taxon>
        <taxon>Actinomycetes</taxon>
        <taxon>Micrococcales</taxon>
        <taxon>Dermacoccaceae</taxon>
        <taxon>Flexivirga</taxon>
    </lineage>
</organism>
<comment type="cofactor">
    <cofactor evidence="1">
        <name>FAD</name>
        <dbReference type="ChEBI" id="CHEBI:57692"/>
    </cofactor>
</comment>
<evidence type="ECO:0000313" key="8">
    <source>
        <dbReference type="Proteomes" id="UP000557772"/>
    </source>
</evidence>
<dbReference type="GO" id="GO:0016651">
    <property type="term" value="F:oxidoreductase activity, acting on NAD(P)H"/>
    <property type="evidence" value="ECO:0007669"/>
    <property type="project" value="TreeGrafter"/>
</dbReference>
<protein>
    <submittedName>
        <fullName evidence="7">FAD-dependent oxidoreductase</fullName>
    </submittedName>
</protein>
<evidence type="ECO:0000259" key="6">
    <source>
        <dbReference type="Pfam" id="PF14759"/>
    </source>
</evidence>
<gene>
    <name evidence="7" type="ORF">HJ588_02875</name>
</gene>
<name>A0A849AF68_9MICO</name>
<evidence type="ECO:0000259" key="5">
    <source>
        <dbReference type="Pfam" id="PF07992"/>
    </source>
</evidence>
<reference evidence="7 8" key="1">
    <citation type="submission" date="2020-05" db="EMBL/GenBank/DDBJ databases">
        <title>Flexivirga sp. ID2601S isolated from air conditioner.</title>
        <authorList>
            <person name="Kim D.H."/>
        </authorList>
    </citation>
    <scope>NUCLEOTIDE SEQUENCE [LARGE SCALE GENOMIC DNA]</scope>
    <source>
        <strain evidence="7 8">ID2601S</strain>
    </source>
</reference>
<dbReference type="Proteomes" id="UP000557772">
    <property type="component" value="Unassembled WGS sequence"/>
</dbReference>
<accession>A0A849AF68</accession>
<evidence type="ECO:0000313" key="7">
    <source>
        <dbReference type="EMBL" id="NNG38216.1"/>
    </source>
</evidence>
<dbReference type="PANTHER" id="PTHR43557:SF2">
    <property type="entry name" value="RIESKE DOMAIN-CONTAINING PROTEIN-RELATED"/>
    <property type="match status" value="1"/>
</dbReference>
<dbReference type="GO" id="GO:0005737">
    <property type="term" value="C:cytoplasm"/>
    <property type="evidence" value="ECO:0007669"/>
    <property type="project" value="TreeGrafter"/>
</dbReference>
<dbReference type="Gene3D" id="3.50.50.60">
    <property type="entry name" value="FAD/NAD(P)-binding domain"/>
    <property type="match status" value="2"/>
</dbReference>
<comment type="caution">
    <text evidence="7">The sequence shown here is derived from an EMBL/GenBank/DDBJ whole genome shotgun (WGS) entry which is preliminary data.</text>
</comment>
<dbReference type="Pfam" id="PF07992">
    <property type="entry name" value="Pyr_redox_2"/>
    <property type="match status" value="1"/>
</dbReference>
<evidence type="ECO:0000256" key="2">
    <source>
        <dbReference type="ARBA" id="ARBA00022630"/>
    </source>
</evidence>
<dbReference type="SUPFAM" id="SSF55424">
    <property type="entry name" value="FAD/NAD-linked reductases, dimerisation (C-terminal) domain"/>
    <property type="match status" value="1"/>
</dbReference>
<evidence type="ECO:0000256" key="3">
    <source>
        <dbReference type="ARBA" id="ARBA00022827"/>
    </source>
</evidence>
<dbReference type="EMBL" id="JABENB010000001">
    <property type="protein sequence ID" value="NNG38216.1"/>
    <property type="molecule type" value="Genomic_DNA"/>
</dbReference>
<keyword evidence="2" id="KW-0285">Flavoprotein</keyword>
<feature type="domain" description="Reductase C-terminal" evidence="6">
    <location>
        <begin position="323"/>
        <end position="393"/>
    </location>
</feature>
<dbReference type="InterPro" id="IPR023753">
    <property type="entry name" value="FAD/NAD-binding_dom"/>
</dbReference>
<dbReference type="InterPro" id="IPR016156">
    <property type="entry name" value="FAD/NAD-linked_Rdtase_dimer_sf"/>
</dbReference>
<dbReference type="SUPFAM" id="SSF51905">
    <property type="entry name" value="FAD/NAD(P)-binding domain"/>
    <property type="match status" value="1"/>
</dbReference>
<evidence type="ECO:0000256" key="4">
    <source>
        <dbReference type="ARBA" id="ARBA00023002"/>
    </source>
</evidence>
<dbReference type="InterPro" id="IPR050446">
    <property type="entry name" value="FAD-oxidoreductase/Apoptosis"/>
</dbReference>
<dbReference type="InterPro" id="IPR036188">
    <property type="entry name" value="FAD/NAD-bd_sf"/>
</dbReference>
<keyword evidence="8" id="KW-1185">Reference proteome</keyword>
<dbReference type="InterPro" id="IPR028202">
    <property type="entry name" value="Reductase_C"/>
</dbReference>
<keyword evidence="3" id="KW-0274">FAD</keyword>
<evidence type="ECO:0000256" key="1">
    <source>
        <dbReference type="ARBA" id="ARBA00001974"/>
    </source>
</evidence>
<keyword evidence="4" id="KW-0560">Oxidoreductase</keyword>
<feature type="domain" description="FAD/NAD(P)-binding" evidence="5">
    <location>
        <begin position="2"/>
        <end position="302"/>
    </location>
</feature>
<dbReference type="AlphaFoldDB" id="A0A849AF68"/>